<gene>
    <name evidence="1" type="ORF">CDSMR_0003</name>
</gene>
<sequence length="197" mass="22304">MGKNVVNFSEAERKARLRDLENEKILSDEEMAIAQELQAKANARGMKLVPDKKIKNNTHFVQIIQQNFRYLREQNYLTLAEKGFLLDISEFVGFLSNCIVDDITKKSPVPLNQSDLAKALGRGRNKISPLVNSLVDKGIMARAESGLEDNNARAYALYINPNIMFSGSKDDVNETLKTMFKKAMRNPVLKKLPIKLF</sequence>
<proteinExistence type="predicted"/>
<keyword evidence="1" id="KW-0614">Plasmid</keyword>
<reference evidence="1" key="1">
    <citation type="submission" date="2019-05" db="EMBL/GenBank/DDBJ databases">
        <authorList>
            <person name="Hornung B."/>
        </authorList>
    </citation>
    <scope>NUCLEOTIDE SEQUENCE [LARGE SCALE GENOMIC DNA]</scope>
    <source>
        <strain evidence="1">PCD-CDSMR</strain>
    </source>
</reference>
<dbReference type="GO" id="GO:0003677">
    <property type="term" value="F:DNA binding"/>
    <property type="evidence" value="ECO:0007669"/>
    <property type="project" value="UniProtKB-KW"/>
</dbReference>
<name>A0A5E4DPU9_CLODI</name>
<organism evidence="1">
    <name type="scientific">Clostridioides difficile</name>
    <name type="common">Peptoclostridium difficile</name>
    <dbReference type="NCBI Taxonomy" id="1496"/>
    <lineage>
        <taxon>Bacteria</taxon>
        <taxon>Bacillati</taxon>
        <taxon>Bacillota</taxon>
        <taxon>Clostridia</taxon>
        <taxon>Peptostreptococcales</taxon>
        <taxon>Peptostreptococcaceae</taxon>
        <taxon>Clostridioides</taxon>
    </lineage>
</organism>
<accession>A0A5E4DPU9</accession>
<keyword evidence="1" id="KW-0238">DNA-binding</keyword>
<protein>
    <submittedName>
        <fullName evidence="1">Winged helix-like DNA-binding domain superfamily protein</fullName>
    </submittedName>
</protein>
<dbReference type="EMBL" id="LR595854">
    <property type="protein sequence ID" value="VUB78604.1"/>
    <property type="molecule type" value="Genomic_DNA"/>
</dbReference>
<evidence type="ECO:0000313" key="1">
    <source>
        <dbReference type="EMBL" id="VUB78604.1"/>
    </source>
</evidence>
<geneLocation type="plasmid" evidence="1">
    <name>pCD-CDSMR</name>
</geneLocation>
<dbReference type="RefSeq" id="WP_162482696.1">
    <property type="nucleotide sequence ID" value="NZ_LR595854.1"/>
</dbReference>
<dbReference type="AlphaFoldDB" id="A0A5E4DPU9"/>